<accession>F1Z7L5</accession>
<dbReference type="Proteomes" id="UP000004728">
    <property type="component" value="Unassembled WGS sequence"/>
</dbReference>
<dbReference type="InterPro" id="IPR031316">
    <property type="entry name" value="FlgM_C"/>
</dbReference>
<protein>
    <recommendedName>
        <fullName evidence="1">Anti-sigma-28 factor FlgM C-terminal domain-containing protein</fullName>
    </recommendedName>
</protein>
<evidence type="ECO:0000313" key="3">
    <source>
        <dbReference type="Proteomes" id="UP000004728"/>
    </source>
</evidence>
<keyword evidence="3" id="KW-1185">Reference proteome</keyword>
<evidence type="ECO:0000313" key="2">
    <source>
        <dbReference type="EMBL" id="EGD59406.1"/>
    </source>
</evidence>
<dbReference type="Pfam" id="PF04316">
    <property type="entry name" value="FlgM"/>
    <property type="match status" value="1"/>
</dbReference>
<dbReference type="InParanoid" id="F1Z7L5"/>
<dbReference type="AlphaFoldDB" id="F1Z7L5"/>
<dbReference type="EMBL" id="AEWJ01000033">
    <property type="protein sequence ID" value="EGD59406.1"/>
    <property type="molecule type" value="Genomic_DNA"/>
</dbReference>
<dbReference type="STRING" id="983920.Y88_1561"/>
<organism evidence="2 3">
    <name type="scientific">Novosphingobium nitrogenifigens DSM 19370</name>
    <dbReference type="NCBI Taxonomy" id="983920"/>
    <lineage>
        <taxon>Bacteria</taxon>
        <taxon>Pseudomonadati</taxon>
        <taxon>Pseudomonadota</taxon>
        <taxon>Alphaproteobacteria</taxon>
        <taxon>Sphingomonadales</taxon>
        <taxon>Sphingomonadaceae</taxon>
        <taxon>Novosphingobium</taxon>
    </lineage>
</organism>
<reference evidence="2 3" key="1">
    <citation type="journal article" date="2012" name="J. Bacteriol.">
        <title>Draft Genome Sequence of Novosphingobium nitrogenifigens Y88T.</title>
        <authorList>
            <person name="Strabala T.J."/>
            <person name="Macdonald L."/>
            <person name="Liu V."/>
            <person name="Smit A.M."/>
        </authorList>
    </citation>
    <scope>NUCLEOTIDE SEQUENCE [LARGE SCALE GENOMIC DNA]</scope>
    <source>
        <strain evidence="2 3">DSM 19370</strain>
    </source>
</reference>
<dbReference type="HOGENOM" id="CLU_3064078_0_0_5"/>
<sequence>MQTTVDTSSGTVPVDAVRVAEIRKAINEGTYPLIPTKIGDAMIAAGMLLQKGR</sequence>
<comment type="caution">
    <text evidence="2">The sequence shown here is derived from an EMBL/GenBank/DDBJ whole genome shotgun (WGS) entry which is preliminary data.</text>
</comment>
<dbReference type="SUPFAM" id="SSF101498">
    <property type="entry name" value="Anti-sigma factor FlgM"/>
    <property type="match status" value="1"/>
</dbReference>
<dbReference type="InterPro" id="IPR035890">
    <property type="entry name" value="Anti-sigma-28_factor_FlgM_sf"/>
</dbReference>
<gene>
    <name evidence="2" type="ORF">Y88_1561</name>
</gene>
<feature type="domain" description="Anti-sigma-28 factor FlgM C-terminal" evidence="1">
    <location>
        <begin position="9"/>
        <end position="43"/>
    </location>
</feature>
<evidence type="ECO:0000259" key="1">
    <source>
        <dbReference type="Pfam" id="PF04316"/>
    </source>
</evidence>
<proteinExistence type="predicted"/>
<name>F1Z7L5_9SPHN</name>